<comment type="caution">
    <text evidence="3">The sequence shown here is derived from an EMBL/GenBank/DDBJ whole genome shotgun (WGS) entry which is preliminary data.</text>
</comment>
<feature type="compositionally biased region" description="Polar residues" evidence="1">
    <location>
        <begin position="119"/>
        <end position="132"/>
    </location>
</feature>
<evidence type="ECO:0000313" key="3">
    <source>
        <dbReference type="EMBL" id="CAB4020747.1"/>
    </source>
</evidence>
<evidence type="ECO:0000259" key="2">
    <source>
        <dbReference type="Pfam" id="PF12708"/>
    </source>
</evidence>
<organism evidence="3 4">
    <name type="scientific">Paramuricea clavata</name>
    <name type="common">Red gorgonian</name>
    <name type="synonym">Violescent sea-whip</name>
    <dbReference type="NCBI Taxonomy" id="317549"/>
    <lineage>
        <taxon>Eukaryota</taxon>
        <taxon>Metazoa</taxon>
        <taxon>Cnidaria</taxon>
        <taxon>Anthozoa</taxon>
        <taxon>Octocorallia</taxon>
        <taxon>Malacalcyonacea</taxon>
        <taxon>Plexauridae</taxon>
        <taxon>Paramuricea</taxon>
    </lineage>
</organism>
<dbReference type="EMBL" id="CACRXK020011104">
    <property type="protein sequence ID" value="CAB4020747.1"/>
    <property type="molecule type" value="Genomic_DNA"/>
</dbReference>
<protein>
    <recommendedName>
        <fullName evidence="2">Rhamnogalacturonase A/B/Epimerase-like pectate lyase domain-containing protein</fullName>
    </recommendedName>
</protein>
<dbReference type="OrthoDB" id="5959345at2759"/>
<proteinExistence type="predicted"/>
<dbReference type="Proteomes" id="UP001152795">
    <property type="component" value="Unassembled WGS sequence"/>
</dbReference>
<accession>A0A7D9F1I8</accession>
<dbReference type="SUPFAM" id="SSF51126">
    <property type="entry name" value="Pectin lyase-like"/>
    <property type="match status" value="1"/>
</dbReference>
<keyword evidence="4" id="KW-1185">Reference proteome</keyword>
<dbReference type="Pfam" id="PF12708">
    <property type="entry name" value="Pect-lyase_RHGA_epim"/>
    <property type="match status" value="1"/>
</dbReference>
<feature type="domain" description="Rhamnogalacturonase A/B/Epimerase-like pectate lyase" evidence="2">
    <location>
        <begin position="129"/>
        <end position="181"/>
    </location>
</feature>
<dbReference type="InterPro" id="IPR011050">
    <property type="entry name" value="Pectin_lyase_fold/virulence"/>
</dbReference>
<gene>
    <name evidence="3" type="ORF">PACLA_8A071990</name>
</gene>
<dbReference type="InterPro" id="IPR012334">
    <property type="entry name" value="Pectin_lyas_fold"/>
</dbReference>
<dbReference type="InterPro" id="IPR024535">
    <property type="entry name" value="RHGA/B-epi-like_pectate_lyase"/>
</dbReference>
<reference evidence="3" key="1">
    <citation type="submission" date="2020-04" db="EMBL/GenBank/DDBJ databases">
        <authorList>
            <person name="Alioto T."/>
            <person name="Alioto T."/>
            <person name="Gomez Garrido J."/>
        </authorList>
    </citation>
    <scope>NUCLEOTIDE SEQUENCE</scope>
    <source>
        <strain evidence="3">A484AB</strain>
    </source>
</reference>
<name>A0A7D9F1I8_PARCT</name>
<evidence type="ECO:0000256" key="1">
    <source>
        <dbReference type="SAM" id="MobiDB-lite"/>
    </source>
</evidence>
<feature type="non-terminal residue" evidence="3">
    <location>
        <position position="1"/>
    </location>
</feature>
<sequence>GIRREQDVEDVEASNAAKRQSGSTVLFHWSPRRSLGLEQIARILYGILNLQAEIYFPNSMHKSTEHRCSAFNTGQKQHFLESYHSQSFRSLVYRFVTIDYFNVNDPASARGDIDVTNPDPANSNSLNAADKTGQNDNTAALQAIFDHASQTSGTTVIYFPAGKYLITSDLIIKGRVTLMGSVDGISLFCTESTSALLTTINYEGIAAHDYVDIDRLFFDGVQLEFEQDRVTISHCVFFSNENPSPHARLHKGQVRILDIDNSGVHRPALSHSVFLRDERGFGVAVDVQRSVAIEIENNIFGLDLGRIDWMDNELGTTYWPTLKLKLEFLKNELNLRDDQGFWKSSIYHGFNNDCAIDKNIFNGSPNFVRNGPTHKDHAVYLKAFHNLNFTENYVRGWDPDSSGGIKARNGEGLVIARNYVDDTGILLYIHERAGRPLPLFLKNVLVYGNHIVERTDPGGRKSGIYYLEPHQDFTDENLVYAGNVFEIEGANPTSKDCIFIGKHANLNQHHVYEDNIYEGTTPPEHVNIKAAQGTLHLESGSASVPSAYVAMTVPRYNIAQYAPKSSSG</sequence>
<dbReference type="Gene3D" id="2.160.20.10">
    <property type="entry name" value="Single-stranded right-handed beta-helix, Pectin lyase-like"/>
    <property type="match status" value="1"/>
</dbReference>
<feature type="region of interest" description="Disordered" evidence="1">
    <location>
        <begin position="111"/>
        <end position="132"/>
    </location>
</feature>
<dbReference type="AlphaFoldDB" id="A0A7D9F1I8"/>
<evidence type="ECO:0000313" key="4">
    <source>
        <dbReference type="Proteomes" id="UP001152795"/>
    </source>
</evidence>